<comment type="caution">
    <text evidence="1">The sequence shown here is derived from an EMBL/GenBank/DDBJ whole genome shotgun (WGS) entry which is preliminary data.</text>
</comment>
<evidence type="ECO:0000313" key="1">
    <source>
        <dbReference type="EMBL" id="MCK9684870.1"/>
    </source>
</evidence>
<proteinExistence type="predicted"/>
<accession>A0A9X1YG90</accession>
<dbReference type="RefSeq" id="WP_275680892.1">
    <property type="nucleotide sequence ID" value="NZ_JAJLJH010000001.1"/>
</dbReference>
<dbReference type="AlphaFoldDB" id="A0A9X1YG90"/>
<keyword evidence="2" id="KW-1185">Reference proteome</keyword>
<evidence type="ECO:0000313" key="2">
    <source>
        <dbReference type="Proteomes" id="UP001139353"/>
    </source>
</evidence>
<sequence length="61" mass="6622">MISTVSSPQAIPTSHPAPFDKGWVPQGYIGPVALPGTGRMVFWTGRIAIGLRWAPPERVQH</sequence>
<gene>
    <name evidence="1" type="ORF">LPC04_04020</name>
</gene>
<reference evidence="1" key="1">
    <citation type="submission" date="2021-11" db="EMBL/GenBank/DDBJ databases">
        <title>BS-T2-15 a new species belonging to the Comamonadaceae family isolated from the soil of a French oak forest.</title>
        <authorList>
            <person name="Mieszkin S."/>
            <person name="Alain K."/>
        </authorList>
    </citation>
    <scope>NUCLEOTIDE SEQUENCE</scope>
    <source>
        <strain evidence="1">BS-T2-15</strain>
    </source>
</reference>
<protein>
    <submittedName>
        <fullName evidence="1">Uncharacterized protein</fullName>
    </submittedName>
</protein>
<dbReference type="Proteomes" id="UP001139353">
    <property type="component" value="Unassembled WGS sequence"/>
</dbReference>
<name>A0A9X1YG90_9BURK</name>
<organism evidence="1 2">
    <name type="scientific">Scleromatobacter humisilvae</name>
    <dbReference type="NCBI Taxonomy" id="2897159"/>
    <lineage>
        <taxon>Bacteria</taxon>
        <taxon>Pseudomonadati</taxon>
        <taxon>Pseudomonadota</taxon>
        <taxon>Betaproteobacteria</taxon>
        <taxon>Burkholderiales</taxon>
        <taxon>Sphaerotilaceae</taxon>
        <taxon>Scleromatobacter</taxon>
    </lineage>
</organism>
<dbReference type="EMBL" id="JAJLJH010000001">
    <property type="protein sequence ID" value="MCK9684870.1"/>
    <property type="molecule type" value="Genomic_DNA"/>
</dbReference>